<organism evidence="1 2">
    <name type="scientific">Chionoecetes opilio</name>
    <name type="common">Atlantic snow crab</name>
    <name type="synonym">Cancer opilio</name>
    <dbReference type="NCBI Taxonomy" id="41210"/>
    <lineage>
        <taxon>Eukaryota</taxon>
        <taxon>Metazoa</taxon>
        <taxon>Ecdysozoa</taxon>
        <taxon>Arthropoda</taxon>
        <taxon>Crustacea</taxon>
        <taxon>Multicrustacea</taxon>
        <taxon>Malacostraca</taxon>
        <taxon>Eumalacostraca</taxon>
        <taxon>Eucarida</taxon>
        <taxon>Decapoda</taxon>
        <taxon>Pleocyemata</taxon>
        <taxon>Brachyura</taxon>
        <taxon>Eubrachyura</taxon>
        <taxon>Majoidea</taxon>
        <taxon>Majidae</taxon>
        <taxon>Chionoecetes</taxon>
    </lineage>
</organism>
<gene>
    <name evidence="1" type="ORF">GWK47_016110</name>
</gene>
<keyword evidence="2" id="KW-1185">Reference proteome</keyword>
<evidence type="ECO:0000313" key="1">
    <source>
        <dbReference type="EMBL" id="KAG0713502.1"/>
    </source>
</evidence>
<comment type="caution">
    <text evidence="1">The sequence shown here is derived from an EMBL/GenBank/DDBJ whole genome shotgun (WGS) entry which is preliminary data.</text>
</comment>
<name>A0A8J4XUP0_CHIOP</name>
<dbReference type="EMBL" id="JACEEZ010021422">
    <property type="protein sequence ID" value="KAG0713502.1"/>
    <property type="molecule type" value="Genomic_DNA"/>
</dbReference>
<dbReference type="AlphaFoldDB" id="A0A8J4XUP0"/>
<dbReference type="OrthoDB" id="10576483at2759"/>
<evidence type="ECO:0000313" key="2">
    <source>
        <dbReference type="Proteomes" id="UP000770661"/>
    </source>
</evidence>
<protein>
    <submittedName>
        <fullName evidence="1">Uncharacterized protein</fullName>
    </submittedName>
</protein>
<accession>A0A8J4XUP0</accession>
<proteinExistence type="predicted"/>
<dbReference type="Proteomes" id="UP000770661">
    <property type="component" value="Unassembled WGS sequence"/>
</dbReference>
<sequence>MKFYPTLLNTHTLVFISPEHPLQLVFSFRDLEYVNYRDAVYVSNNAAIHYTVRGSKSSNTSHPLHVVVSEGWNRLRLVADGRHLNLKLIDKNDETDLLALTMDLPINIMSLKGLCSICSGDSPAWDVGDGQQATVPLHPLKSEHMVVTGQASDAISVTDSG</sequence>
<reference evidence="1" key="1">
    <citation type="submission" date="2020-07" db="EMBL/GenBank/DDBJ databases">
        <title>The High-quality genome of the commercially important snow crab, Chionoecetes opilio.</title>
        <authorList>
            <person name="Jeong J.-H."/>
            <person name="Ryu S."/>
        </authorList>
    </citation>
    <scope>NUCLEOTIDE SEQUENCE</scope>
    <source>
        <strain evidence="1">MADBK_172401_WGS</strain>
        <tissue evidence="1">Digestive gland</tissue>
    </source>
</reference>